<gene>
    <name evidence="5" type="ORF">FYJ59_10445</name>
</gene>
<dbReference type="SUPFAM" id="SSF64518">
    <property type="entry name" value="Phase 1 flagellin"/>
    <property type="match status" value="1"/>
</dbReference>
<dbReference type="EMBL" id="VUMU01000013">
    <property type="protein sequence ID" value="MST58649.1"/>
    <property type="molecule type" value="Genomic_DNA"/>
</dbReference>
<dbReference type="GO" id="GO:0005198">
    <property type="term" value="F:structural molecule activity"/>
    <property type="evidence" value="ECO:0007669"/>
    <property type="project" value="InterPro"/>
</dbReference>
<dbReference type="InterPro" id="IPR001492">
    <property type="entry name" value="Flagellin"/>
</dbReference>
<comment type="similarity">
    <text evidence="2">Belongs to the bacterial flagellin family.</text>
</comment>
<comment type="subcellular location">
    <subcellularLocation>
        <location evidence="1">Bacterial flagellum</location>
    </subcellularLocation>
</comment>
<comment type="caution">
    <text evidence="5">The sequence shown here is derived from an EMBL/GenBank/DDBJ whole genome shotgun (WGS) entry which is preliminary data.</text>
</comment>
<evidence type="ECO:0000313" key="5">
    <source>
        <dbReference type="EMBL" id="MST58649.1"/>
    </source>
</evidence>
<reference evidence="5 6" key="1">
    <citation type="submission" date="2019-08" db="EMBL/GenBank/DDBJ databases">
        <title>In-depth cultivation of the pig gut microbiome towards novel bacterial diversity and tailored functional studies.</title>
        <authorList>
            <person name="Wylensek D."/>
            <person name="Hitch T.C.A."/>
            <person name="Clavel T."/>
        </authorList>
    </citation>
    <scope>NUCLEOTIDE SEQUENCE [LARGE SCALE GENOMIC DNA]</scope>
    <source>
        <strain evidence="5 6">WCA3-601-WT-6H</strain>
    </source>
</reference>
<dbReference type="GO" id="GO:0009288">
    <property type="term" value="C:bacterial-type flagellum"/>
    <property type="evidence" value="ECO:0007669"/>
    <property type="project" value="UniProtKB-SubCell"/>
</dbReference>
<dbReference type="Pfam" id="PF00700">
    <property type="entry name" value="Flagellin_C"/>
    <property type="match status" value="1"/>
</dbReference>
<proteinExistence type="inferred from homology"/>
<name>A0A6L5YKL7_9FIRM</name>
<keyword evidence="6" id="KW-1185">Reference proteome</keyword>
<evidence type="ECO:0000256" key="3">
    <source>
        <dbReference type="ARBA" id="ARBA00023143"/>
    </source>
</evidence>
<protein>
    <recommendedName>
        <fullName evidence="4">Flagellin C-terminal domain-containing protein</fullName>
    </recommendedName>
</protein>
<dbReference type="Gene3D" id="1.20.1330.10">
    <property type="entry name" value="f41 fragment of flagellin, N-terminal domain"/>
    <property type="match status" value="1"/>
</dbReference>
<dbReference type="PANTHER" id="PTHR42792">
    <property type="entry name" value="FLAGELLIN"/>
    <property type="match status" value="1"/>
</dbReference>
<evidence type="ECO:0000256" key="1">
    <source>
        <dbReference type="ARBA" id="ARBA00004365"/>
    </source>
</evidence>
<dbReference type="Proteomes" id="UP000476055">
    <property type="component" value="Unassembled WGS sequence"/>
</dbReference>
<organism evidence="5 6">
    <name type="scientific">Waltera intestinalis</name>
    <dbReference type="NCBI Taxonomy" id="2606635"/>
    <lineage>
        <taxon>Bacteria</taxon>
        <taxon>Bacillati</taxon>
        <taxon>Bacillota</taxon>
        <taxon>Clostridia</taxon>
        <taxon>Lachnospirales</taxon>
        <taxon>Lachnospiraceae</taxon>
        <taxon>Waltera</taxon>
    </lineage>
</organism>
<dbReference type="PANTHER" id="PTHR42792:SF2">
    <property type="entry name" value="FLAGELLIN"/>
    <property type="match status" value="1"/>
</dbReference>
<accession>A0A6L5YKL7</accession>
<sequence length="412" mass="45056">MHADTTKIWLSDSGNNVIAETTWDIVGLDAKKPAAGTYNILLDYTKSSFQLNGIEDITQIANALDGVEFEYLVRCGADMAVSSNIQNYIDNSGNACFYNTGIECSYEFIHLEYSDLEAMLGENVDIKDTDKMLYFKYITDDTDRLGMAFCKAEDSTATNISNIATSPADLTPNDDIVFWLDDESNEKLNNFNFSIQNDSDYLHFVHGDSIISATVFSHGNTTKDNLYRALGVMAAPIGNPANVAGCNIRFNSKTSPSSILSGKAWLDVKYNPSGSIKKASKPQSIWIQSGCEAGVGMYVTIDAMDTDILGIRKLNVSTVAGAECAMDSVKGALQKVSANRAKIGAQQNRLEHTIANEENIVENTTAAESRIRDTDMAEEMVKYSKDNILEQVGYAMMAQANQSNEGVLALLR</sequence>
<dbReference type="Gene3D" id="6.10.10.10">
    <property type="entry name" value="Flagellar export chaperone, C-terminal domain"/>
    <property type="match status" value="1"/>
</dbReference>
<keyword evidence="3" id="KW-0975">Bacterial flagellum</keyword>
<dbReference type="InterPro" id="IPR046358">
    <property type="entry name" value="Flagellin_C"/>
</dbReference>
<dbReference type="AlphaFoldDB" id="A0A6L5YKL7"/>
<evidence type="ECO:0000313" key="6">
    <source>
        <dbReference type="Proteomes" id="UP000476055"/>
    </source>
</evidence>
<dbReference type="InterPro" id="IPR042187">
    <property type="entry name" value="Flagellin_C_sub2"/>
</dbReference>
<feature type="domain" description="Flagellin C-terminal" evidence="4">
    <location>
        <begin position="326"/>
        <end position="411"/>
    </location>
</feature>
<evidence type="ECO:0000256" key="2">
    <source>
        <dbReference type="ARBA" id="ARBA00005709"/>
    </source>
</evidence>
<evidence type="ECO:0000259" key="4">
    <source>
        <dbReference type="Pfam" id="PF00700"/>
    </source>
</evidence>